<proteinExistence type="predicted"/>
<accession>A0A0A9FRV8</accession>
<dbReference type="EMBL" id="GBRH01182331">
    <property type="protein sequence ID" value="JAE15565.1"/>
    <property type="molecule type" value="Transcribed_RNA"/>
</dbReference>
<reference evidence="1" key="1">
    <citation type="submission" date="2014-09" db="EMBL/GenBank/DDBJ databases">
        <authorList>
            <person name="Magalhaes I.L.F."/>
            <person name="Oliveira U."/>
            <person name="Santos F.R."/>
            <person name="Vidigal T.H.D.A."/>
            <person name="Brescovit A.D."/>
            <person name="Santos A.J."/>
        </authorList>
    </citation>
    <scope>NUCLEOTIDE SEQUENCE</scope>
    <source>
        <tissue evidence="1">Shoot tissue taken approximately 20 cm above the soil surface</tissue>
    </source>
</reference>
<dbReference type="AlphaFoldDB" id="A0A0A9FRV8"/>
<evidence type="ECO:0000313" key="1">
    <source>
        <dbReference type="EMBL" id="JAE15565.1"/>
    </source>
</evidence>
<name>A0A0A9FRV8_ARUDO</name>
<sequence length="56" mass="6398">MLSGIFGSKWALLGCQFFSCHFFLQLLPFPIPMVPRDSSKTFDFISVQKPDTPLIF</sequence>
<reference evidence="1" key="2">
    <citation type="journal article" date="2015" name="Data Brief">
        <title>Shoot transcriptome of the giant reed, Arundo donax.</title>
        <authorList>
            <person name="Barrero R.A."/>
            <person name="Guerrero F.D."/>
            <person name="Moolhuijzen P."/>
            <person name="Goolsby J.A."/>
            <person name="Tidwell J."/>
            <person name="Bellgard S.E."/>
            <person name="Bellgard M.I."/>
        </authorList>
    </citation>
    <scope>NUCLEOTIDE SEQUENCE</scope>
    <source>
        <tissue evidence="1">Shoot tissue taken approximately 20 cm above the soil surface</tissue>
    </source>
</reference>
<organism evidence="1">
    <name type="scientific">Arundo donax</name>
    <name type="common">Giant reed</name>
    <name type="synonym">Donax arundinaceus</name>
    <dbReference type="NCBI Taxonomy" id="35708"/>
    <lineage>
        <taxon>Eukaryota</taxon>
        <taxon>Viridiplantae</taxon>
        <taxon>Streptophyta</taxon>
        <taxon>Embryophyta</taxon>
        <taxon>Tracheophyta</taxon>
        <taxon>Spermatophyta</taxon>
        <taxon>Magnoliopsida</taxon>
        <taxon>Liliopsida</taxon>
        <taxon>Poales</taxon>
        <taxon>Poaceae</taxon>
        <taxon>PACMAD clade</taxon>
        <taxon>Arundinoideae</taxon>
        <taxon>Arundineae</taxon>
        <taxon>Arundo</taxon>
    </lineage>
</organism>
<protein>
    <submittedName>
        <fullName evidence="1">Uncharacterized protein</fullName>
    </submittedName>
</protein>